<protein>
    <submittedName>
        <fullName evidence="1">Uncharacterized protein</fullName>
    </submittedName>
</protein>
<comment type="caution">
    <text evidence="1">The sequence shown here is derived from an EMBL/GenBank/DDBJ whole genome shotgun (WGS) entry which is preliminary data.</text>
</comment>
<sequence>MQDLLFILQNQISQLLVGRNQTIQTQLMQMQLHQFELEVQQCARNYKILIVHQPALQCYNDGYFEGSIKLQEEQQVHLTFNGLANSNNAIILVELIDELKIQFALLVYKIKLITMRKYLYLKCGYQNYL</sequence>
<gene>
    <name evidence="1" type="ORF">PSON_ATCC_30995.1.T1930016</name>
</gene>
<reference evidence="1" key="1">
    <citation type="submission" date="2021-01" db="EMBL/GenBank/DDBJ databases">
        <authorList>
            <consortium name="Genoscope - CEA"/>
            <person name="William W."/>
        </authorList>
    </citation>
    <scope>NUCLEOTIDE SEQUENCE</scope>
</reference>
<dbReference type="AlphaFoldDB" id="A0A8S1RMX0"/>
<organism evidence="1 2">
    <name type="scientific">Paramecium sonneborni</name>
    <dbReference type="NCBI Taxonomy" id="65129"/>
    <lineage>
        <taxon>Eukaryota</taxon>
        <taxon>Sar</taxon>
        <taxon>Alveolata</taxon>
        <taxon>Ciliophora</taxon>
        <taxon>Intramacronucleata</taxon>
        <taxon>Oligohymenophorea</taxon>
        <taxon>Peniculida</taxon>
        <taxon>Parameciidae</taxon>
        <taxon>Paramecium</taxon>
    </lineage>
</organism>
<accession>A0A8S1RMX0</accession>
<name>A0A8S1RMX0_9CILI</name>
<dbReference type="EMBL" id="CAJJDN010000193">
    <property type="protein sequence ID" value="CAD8128662.1"/>
    <property type="molecule type" value="Genomic_DNA"/>
</dbReference>
<evidence type="ECO:0000313" key="1">
    <source>
        <dbReference type="EMBL" id="CAD8128662.1"/>
    </source>
</evidence>
<evidence type="ECO:0000313" key="2">
    <source>
        <dbReference type="Proteomes" id="UP000692954"/>
    </source>
</evidence>
<dbReference type="Proteomes" id="UP000692954">
    <property type="component" value="Unassembled WGS sequence"/>
</dbReference>
<keyword evidence="2" id="KW-1185">Reference proteome</keyword>
<proteinExistence type="predicted"/>